<keyword evidence="4" id="KW-1185">Reference proteome</keyword>
<comment type="caution">
    <text evidence="3">The sequence shown here is derived from an EMBL/GenBank/DDBJ whole genome shotgun (WGS) entry which is preliminary data.</text>
</comment>
<accession>A0A8S1IMC2</accession>
<evidence type="ECO:0000313" key="3">
    <source>
        <dbReference type="EMBL" id="CAD7695771.1"/>
    </source>
</evidence>
<evidence type="ECO:0000313" key="4">
    <source>
        <dbReference type="Proteomes" id="UP000708148"/>
    </source>
</evidence>
<proteinExistence type="predicted"/>
<protein>
    <submittedName>
        <fullName evidence="3">Uncharacterized protein</fullName>
    </submittedName>
</protein>
<gene>
    <name evidence="3" type="ORF">OSTQU699_LOCUS1132</name>
</gene>
<feature type="coiled-coil region" evidence="1">
    <location>
        <begin position="73"/>
        <end position="100"/>
    </location>
</feature>
<keyword evidence="1" id="KW-0175">Coiled coil</keyword>
<name>A0A8S1IMC2_9CHLO</name>
<dbReference type="AlphaFoldDB" id="A0A8S1IMC2"/>
<evidence type="ECO:0000256" key="1">
    <source>
        <dbReference type="SAM" id="Coils"/>
    </source>
</evidence>
<feature type="compositionally biased region" description="Acidic residues" evidence="2">
    <location>
        <begin position="138"/>
        <end position="156"/>
    </location>
</feature>
<evidence type="ECO:0000256" key="2">
    <source>
        <dbReference type="SAM" id="MobiDB-lite"/>
    </source>
</evidence>
<dbReference type="Proteomes" id="UP000708148">
    <property type="component" value="Unassembled WGS sequence"/>
</dbReference>
<sequence>MVEGGFEARQEWEMQQVWNKAMELHHSQRERARNIYAMVHWYSSILAKIEKQEYYEGVTPCPVPPFVRGMFALEEEFEKLNEEQKEVDVLASKYSEILDQVDFYNFVEENLEFSPTELEGRGAGWGNGVLEALRGETHDDEEESDVEEDDEEYDEQEVALGEAKDKGKKALGYELDELLSGIIPNAGSDEEAAEETMSYMKDLLDEGDLTPATVEEPL</sequence>
<dbReference type="EMBL" id="CAJHUC010000387">
    <property type="protein sequence ID" value="CAD7695771.1"/>
    <property type="molecule type" value="Genomic_DNA"/>
</dbReference>
<feature type="region of interest" description="Disordered" evidence="2">
    <location>
        <begin position="135"/>
        <end position="156"/>
    </location>
</feature>
<reference evidence="3" key="1">
    <citation type="submission" date="2020-12" db="EMBL/GenBank/DDBJ databases">
        <authorList>
            <person name="Iha C."/>
        </authorList>
    </citation>
    <scope>NUCLEOTIDE SEQUENCE</scope>
</reference>
<organism evidence="3 4">
    <name type="scientific">Ostreobium quekettii</name>
    <dbReference type="NCBI Taxonomy" id="121088"/>
    <lineage>
        <taxon>Eukaryota</taxon>
        <taxon>Viridiplantae</taxon>
        <taxon>Chlorophyta</taxon>
        <taxon>core chlorophytes</taxon>
        <taxon>Ulvophyceae</taxon>
        <taxon>TCBD clade</taxon>
        <taxon>Bryopsidales</taxon>
        <taxon>Ostreobineae</taxon>
        <taxon>Ostreobiaceae</taxon>
        <taxon>Ostreobium</taxon>
    </lineage>
</organism>